<dbReference type="GO" id="GO:0003723">
    <property type="term" value="F:RNA binding"/>
    <property type="evidence" value="ECO:0007669"/>
    <property type="project" value="UniProtKB-UniRule"/>
</dbReference>
<dbReference type="Pfam" id="PF00076">
    <property type="entry name" value="RRM_1"/>
    <property type="match status" value="1"/>
</dbReference>
<keyword evidence="4" id="KW-0548">Nucleotidyltransferase</keyword>
<sequence>MGPRFQNSLQSKFDDTAKISKSVFVTNFPDDCFSKDLWKVCNGYGTVIDVFIPSKITKAGKRFAFVRFIKVLNFDRLIENLNTIWIGRFHLIVNPVRYERPYVTSVHKVLPGQTGSAPTGRQPMTQNKGESYVNVAKGNNSSPVTISSPVLVLDESCIVARNLDLFVLGETKNLSSISNLYSLLSNEGFHNVNLSYLGGLWVMIELESPFAKDKFLQHVGVSSWFNHLGNAQEDFVSRERIVWVDIEGVPIHAWSLGTFKKIGSKWGDIMEIEESNDGLFARKRICIKTRQEDNIFEKFKIIVKGKVFVIRAKELFMWSPVFKLDNVPNSFSDEASSVDPDVDNGDKLNNINSDLDSDDEQVSDTLFRDNLENLVKEQSANKPAHEPSPDPFNLHELLTKKSNRVHHSHSDSIPFPPGFTPGVVRPNGQDVSQKAKSQCSSHNQLQKFSSRVMEENIQEDEPTSVGNSGQVLKNGGSILEVLDGIINVGQTMGYDMGGCMKDIESIIGSQGAHKDISSMDVKYIWGTSSFEYISGDAIGNSGGILCVWESTVFRKDQHTISDNFVAVTVRSATERRGSAFNSYEATDFNDFISNSGLIEIQLEGYSFTWSHPSARKMSKLDRFLATEGFFSLFPLCSALCLDRHLSDHRPILLRENFVDYGATPFRFYHSWLNISGFDDMISKAWNSFSFDDQNDMIRFKKKLQALKVSIRAWIKNHKEIQSKRRNDINLKLSSIDQQLDQGMVNDDILLARMNFMKQLQDIKSAETCDYVQKAKIKWAIKGDENSKFFHGIVNRKRANLAIKGIMVNGDWVDSPSQVKDEFFSYFSSRFQPPRLNRSMINFSFPNRLNSDQVSSLEMPVNSDEIRSAVWACGINKSPGPDGFTFEFFRKFWNVIGSEFCLAVKWFFAHNSFAKGCNSSFIALIPKIMDPNVVNDYRPISLIGSIYMVVTKILATRLSSVLEDLISEVQSAFIPKLNGSPTSEFQSHCGLKHGDPLAPYLFILIMESLHLSFARVVEAGSFKGLNLNNSVTISHFFYADDAVFVAWDDILRKIKSRLSKWKVKTLSVGGRFTLLKSVLGATPTYWMSLYKVPKAILDSMESCRRKIFIGAMEKEEKISLVKWSKVLAPKKHGGLGVSSFYALNRASLFKWVWRFISQDNSLWARVIVSIHGYSFQDQAFSSSSRWNSIVREIHVLKNRDIDLVAYCQKRVGNGLQTRFWEDVWIGDTCLCSMFPRVFALESDKSSLVADKLQDVNSDEIRSAVWACGINKSSGPDGFTFEFFRKFWDVIGSEFCLAVKWFFSHNSFAKGCNSSFIALIPKIMDPKDHWVWNLNSSGMFHVYDIRKLLDEKFLPNDGAATRWSKFMPIKINIFAWKVCLDRLPTRMNLVHRGVQFAGGILAGILSVPTWNGWLGSKTFEWALNSILF</sequence>
<proteinExistence type="predicted"/>
<dbReference type="InterPro" id="IPR000504">
    <property type="entry name" value="RRM_dom"/>
</dbReference>
<dbReference type="Gene3D" id="3.30.70.330">
    <property type="match status" value="1"/>
</dbReference>
<dbReference type="InterPro" id="IPR012677">
    <property type="entry name" value="Nucleotide-bd_a/b_plait_sf"/>
</dbReference>
<keyword evidence="4" id="KW-0695">RNA-directed DNA polymerase</keyword>
<dbReference type="SUPFAM" id="SSF56219">
    <property type="entry name" value="DNase I-like"/>
    <property type="match status" value="1"/>
</dbReference>
<dbReference type="GO" id="GO:0003964">
    <property type="term" value="F:RNA-directed DNA polymerase activity"/>
    <property type="evidence" value="ECO:0007669"/>
    <property type="project" value="UniProtKB-KW"/>
</dbReference>
<dbReference type="InterPro" id="IPR035979">
    <property type="entry name" value="RBD_domain_sf"/>
</dbReference>
<organism evidence="4">
    <name type="scientific">Tanacetum cinerariifolium</name>
    <name type="common">Dalmatian daisy</name>
    <name type="synonym">Chrysanthemum cinerariifolium</name>
    <dbReference type="NCBI Taxonomy" id="118510"/>
    <lineage>
        <taxon>Eukaryota</taxon>
        <taxon>Viridiplantae</taxon>
        <taxon>Streptophyta</taxon>
        <taxon>Embryophyta</taxon>
        <taxon>Tracheophyta</taxon>
        <taxon>Spermatophyta</taxon>
        <taxon>Magnoliopsida</taxon>
        <taxon>eudicotyledons</taxon>
        <taxon>Gunneridae</taxon>
        <taxon>Pentapetalae</taxon>
        <taxon>asterids</taxon>
        <taxon>campanulids</taxon>
        <taxon>Asterales</taxon>
        <taxon>Asteraceae</taxon>
        <taxon>Asteroideae</taxon>
        <taxon>Anthemideae</taxon>
        <taxon>Anthemidinae</taxon>
        <taxon>Tanacetum</taxon>
    </lineage>
</organism>
<comment type="caution">
    <text evidence="4">The sequence shown here is derived from an EMBL/GenBank/DDBJ whole genome shotgun (WGS) entry which is preliminary data.</text>
</comment>
<protein>
    <submittedName>
        <fullName evidence="4">RNA-directed DNA polymerase, eukaryota</fullName>
    </submittedName>
</protein>
<evidence type="ECO:0000256" key="1">
    <source>
        <dbReference type="PROSITE-ProRule" id="PRU00176"/>
    </source>
</evidence>
<dbReference type="EMBL" id="BKCJ010003026">
    <property type="protein sequence ID" value="GEU52511.1"/>
    <property type="molecule type" value="Genomic_DNA"/>
</dbReference>
<keyword evidence="4" id="KW-0808">Transferase</keyword>
<evidence type="ECO:0000313" key="4">
    <source>
        <dbReference type="EMBL" id="GEU52511.1"/>
    </source>
</evidence>
<evidence type="ECO:0000256" key="2">
    <source>
        <dbReference type="SAM" id="MobiDB-lite"/>
    </source>
</evidence>
<gene>
    <name evidence="4" type="ORF">Tci_024489</name>
</gene>
<dbReference type="SUPFAM" id="SSF54928">
    <property type="entry name" value="RNA-binding domain, RBD"/>
    <property type="match status" value="1"/>
</dbReference>
<evidence type="ECO:0000259" key="3">
    <source>
        <dbReference type="PROSITE" id="PS50102"/>
    </source>
</evidence>
<dbReference type="SMART" id="SM00360">
    <property type="entry name" value="RRM"/>
    <property type="match status" value="1"/>
</dbReference>
<name>A0A6L2KSH4_TANCI</name>
<keyword evidence="1" id="KW-0694">RNA-binding</keyword>
<reference evidence="4" key="1">
    <citation type="journal article" date="2019" name="Sci. Rep.">
        <title>Draft genome of Tanacetum cinerariifolium, the natural source of mosquito coil.</title>
        <authorList>
            <person name="Yamashiro T."/>
            <person name="Shiraishi A."/>
            <person name="Satake H."/>
            <person name="Nakayama K."/>
        </authorList>
    </citation>
    <scope>NUCLEOTIDE SEQUENCE</scope>
</reference>
<dbReference type="CDD" id="cd00590">
    <property type="entry name" value="RRM_SF"/>
    <property type="match status" value="1"/>
</dbReference>
<dbReference type="PROSITE" id="PS50102">
    <property type="entry name" value="RRM"/>
    <property type="match status" value="1"/>
</dbReference>
<feature type="region of interest" description="Disordered" evidence="2">
    <location>
        <begin position="333"/>
        <end position="360"/>
    </location>
</feature>
<dbReference type="PANTHER" id="PTHR33116:SF79">
    <property type="entry name" value="REVERSE TRANSCRIPTASE DOMAIN, ZINC FINGER, CCHC-TYPE-RELATED"/>
    <property type="match status" value="1"/>
</dbReference>
<dbReference type="InterPro" id="IPR036691">
    <property type="entry name" value="Endo/exonu/phosph_ase_sf"/>
</dbReference>
<accession>A0A6L2KSH4</accession>
<feature type="domain" description="RRM" evidence="3">
    <location>
        <begin position="21"/>
        <end position="98"/>
    </location>
</feature>
<dbReference type="Gene3D" id="3.60.10.10">
    <property type="entry name" value="Endonuclease/exonuclease/phosphatase"/>
    <property type="match status" value="1"/>
</dbReference>
<dbReference type="PANTHER" id="PTHR33116">
    <property type="entry name" value="REVERSE TRANSCRIPTASE ZINC-BINDING DOMAIN-CONTAINING PROTEIN-RELATED-RELATED"/>
    <property type="match status" value="1"/>
</dbReference>